<feature type="non-terminal residue" evidence="5">
    <location>
        <position position="1"/>
    </location>
</feature>
<reference evidence="5" key="1">
    <citation type="submission" date="2025-08" db="UniProtKB">
        <authorList>
            <consortium name="RefSeq"/>
        </authorList>
    </citation>
    <scope>IDENTIFICATION</scope>
</reference>
<proteinExistence type="predicted"/>
<dbReference type="PANTHER" id="PTHR12764">
    <property type="entry name" value="WD REPEAT DOMAIN-RELATED"/>
    <property type="match status" value="1"/>
</dbReference>
<dbReference type="Proteomes" id="UP000695022">
    <property type="component" value="Unplaced"/>
</dbReference>
<evidence type="ECO:0000259" key="3">
    <source>
        <dbReference type="Pfam" id="PF25295"/>
    </source>
</evidence>
<dbReference type="PANTHER" id="PTHR12764:SF4">
    <property type="entry name" value="INTRAFLAGELLAR TRANSPORT PROTEIN 122 HOMOLOG"/>
    <property type="match status" value="1"/>
</dbReference>
<organism evidence="4 5">
    <name type="scientific">Priapulus caudatus</name>
    <name type="common">Priapulid worm</name>
    <dbReference type="NCBI Taxonomy" id="37621"/>
    <lineage>
        <taxon>Eukaryota</taxon>
        <taxon>Metazoa</taxon>
        <taxon>Ecdysozoa</taxon>
        <taxon>Scalidophora</taxon>
        <taxon>Priapulida</taxon>
        <taxon>Priapulimorpha</taxon>
        <taxon>Priapulimorphida</taxon>
        <taxon>Priapulidae</taxon>
        <taxon>Priapulus</taxon>
    </lineage>
</organism>
<evidence type="ECO:0000313" key="4">
    <source>
        <dbReference type="Proteomes" id="UP000695022"/>
    </source>
</evidence>
<evidence type="ECO:0000256" key="2">
    <source>
        <dbReference type="ARBA" id="ARBA00022737"/>
    </source>
</evidence>
<evidence type="ECO:0000256" key="1">
    <source>
        <dbReference type="ARBA" id="ARBA00022574"/>
    </source>
</evidence>
<keyword evidence="2" id="KW-0677">Repeat</keyword>
<dbReference type="InterPro" id="IPR057411">
    <property type="entry name" value="TPR_IFT122"/>
</dbReference>
<feature type="domain" description="Intraflagellar transport protein 122 homolog TPR" evidence="3">
    <location>
        <begin position="1"/>
        <end position="161"/>
    </location>
</feature>
<name>A0ABM1F7E0_PRICU</name>
<keyword evidence="4" id="KW-1185">Reference proteome</keyword>
<dbReference type="Pfam" id="PF25295">
    <property type="entry name" value="TPR_IFT122"/>
    <property type="match status" value="1"/>
</dbReference>
<dbReference type="RefSeq" id="XP_014680361.1">
    <property type="nucleotide sequence ID" value="XM_014824875.1"/>
</dbReference>
<dbReference type="GeneID" id="106820349"/>
<gene>
    <name evidence="5" type="primary">LOC106820349</name>
</gene>
<dbReference type="Gene3D" id="1.25.40.470">
    <property type="match status" value="1"/>
</dbReference>
<evidence type="ECO:0000313" key="5">
    <source>
        <dbReference type="RefSeq" id="XP_014680361.1"/>
    </source>
</evidence>
<keyword evidence="1" id="KW-0853">WD repeat</keyword>
<dbReference type="InterPro" id="IPR039857">
    <property type="entry name" value="Ift122/121"/>
</dbReference>
<accession>A0ABM1F7E0</accession>
<sequence>DAYRVACLGVTEKDWEALAHESLEGLDFHNAKKAFVRIRDLRYLELISNIEDRKKKGEIDNNIFLADIYSYQGKFTEAAKLYRRSGQEQKAMTMFSDLRMFDQAKDFIPSGDVQDKRALMAKQAEWARSSNEPRAAAEMYMSAGDYVRAVDIIGEHGWAEM</sequence>
<protein>
    <submittedName>
        <fullName evidence="5">Intraflagellar transport protein 122 homolog</fullName>
    </submittedName>
</protein>